<comment type="caution">
    <text evidence="1">The sequence shown here is derived from an EMBL/GenBank/DDBJ whole genome shotgun (WGS) entry which is preliminary data.</text>
</comment>
<keyword evidence="2" id="KW-1185">Reference proteome</keyword>
<protein>
    <submittedName>
        <fullName evidence="1">Uncharacterized protein</fullName>
    </submittedName>
</protein>
<evidence type="ECO:0000313" key="2">
    <source>
        <dbReference type="Proteomes" id="UP000736335"/>
    </source>
</evidence>
<reference evidence="1" key="1">
    <citation type="journal article" date="2020" name="Nat. Commun.">
        <title>Large-scale genome sequencing of mycorrhizal fungi provides insights into the early evolution of symbiotic traits.</title>
        <authorList>
            <person name="Miyauchi S."/>
            <person name="Kiss E."/>
            <person name="Kuo A."/>
            <person name="Drula E."/>
            <person name="Kohler A."/>
            <person name="Sanchez-Garcia M."/>
            <person name="Morin E."/>
            <person name="Andreopoulos B."/>
            <person name="Barry K.W."/>
            <person name="Bonito G."/>
            <person name="Buee M."/>
            <person name="Carver A."/>
            <person name="Chen C."/>
            <person name="Cichocki N."/>
            <person name="Clum A."/>
            <person name="Culley D."/>
            <person name="Crous P.W."/>
            <person name="Fauchery L."/>
            <person name="Girlanda M."/>
            <person name="Hayes R.D."/>
            <person name="Keri Z."/>
            <person name="LaButti K."/>
            <person name="Lipzen A."/>
            <person name="Lombard V."/>
            <person name="Magnuson J."/>
            <person name="Maillard F."/>
            <person name="Murat C."/>
            <person name="Nolan M."/>
            <person name="Ohm R.A."/>
            <person name="Pangilinan J."/>
            <person name="Pereira M.F."/>
            <person name="Perotto S."/>
            <person name="Peter M."/>
            <person name="Pfister S."/>
            <person name="Riley R."/>
            <person name="Sitrit Y."/>
            <person name="Stielow J.B."/>
            <person name="Szollosi G."/>
            <person name="Zifcakova L."/>
            <person name="Stursova M."/>
            <person name="Spatafora J.W."/>
            <person name="Tedersoo L."/>
            <person name="Vaario L.M."/>
            <person name="Yamada A."/>
            <person name="Yan M."/>
            <person name="Wang P."/>
            <person name="Xu J."/>
            <person name="Bruns T."/>
            <person name="Baldrian P."/>
            <person name="Vilgalys R."/>
            <person name="Dunand C."/>
            <person name="Henrissat B."/>
            <person name="Grigoriev I.V."/>
            <person name="Hibbett D."/>
            <person name="Nagy L.G."/>
            <person name="Martin F.M."/>
        </authorList>
    </citation>
    <scope>NUCLEOTIDE SEQUENCE</scope>
    <source>
        <strain evidence="1">UH-Tt-Lm1</strain>
    </source>
</reference>
<dbReference type="EMBL" id="WIUZ02000023">
    <property type="protein sequence ID" value="KAF9778422.1"/>
    <property type="molecule type" value="Genomic_DNA"/>
</dbReference>
<gene>
    <name evidence="1" type="ORF">BJ322DRAFT_1093022</name>
</gene>
<accession>A0A9P6H3K3</accession>
<sequence length="220" mass="25027">MHFRNRDNPKALWPSEALVQTVGKSSLGDALTPSLVSSLTDDLPGPFRKGKKLVSIAASEQPVTPWCFSSERVIIVTVHQEFHHFRTPFRDSSIPVPLEKNSRTCHETGRYSPSRSKLRLVAPDAETLRDRNWLGTDANKALQDHERILVRAVGRVRLFCSFQWGSWVWIVFAFCWLPDHEFLPPTYAALTSITYTIPRSTAVTKTILRESELGVWVITR</sequence>
<evidence type="ECO:0000313" key="1">
    <source>
        <dbReference type="EMBL" id="KAF9778422.1"/>
    </source>
</evidence>
<dbReference type="AlphaFoldDB" id="A0A9P6H3K3"/>
<proteinExistence type="predicted"/>
<reference evidence="1" key="2">
    <citation type="submission" date="2020-11" db="EMBL/GenBank/DDBJ databases">
        <authorList>
            <consortium name="DOE Joint Genome Institute"/>
            <person name="Kuo A."/>
            <person name="Miyauchi S."/>
            <person name="Kiss E."/>
            <person name="Drula E."/>
            <person name="Kohler A."/>
            <person name="Sanchez-Garcia M."/>
            <person name="Andreopoulos B."/>
            <person name="Barry K.W."/>
            <person name="Bonito G."/>
            <person name="Buee M."/>
            <person name="Carver A."/>
            <person name="Chen C."/>
            <person name="Cichocki N."/>
            <person name="Clum A."/>
            <person name="Culley D."/>
            <person name="Crous P.W."/>
            <person name="Fauchery L."/>
            <person name="Girlanda M."/>
            <person name="Hayes R."/>
            <person name="Keri Z."/>
            <person name="Labutti K."/>
            <person name="Lipzen A."/>
            <person name="Lombard V."/>
            <person name="Magnuson J."/>
            <person name="Maillard F."/>
            <person name="Morin E."/>
            <person name="Murat C."/>
            <person name="Nolan M."/>
            <person name="Ohm R."/>
            <person name="Pangilinan J."/>
            <person name="Pereira M."/>
            <person name="Perotto S."/>
            <person name="Peter M."/>
            <person name="Riley R."/>
            <person name="Sitrit Y."/>
            <person name="Stielow B."/>
            <person name="Szollosi G."/>
            <person name="Zifcakova L."/>
            <person name="Stursova M."/>
            <person name="Spatafora J.W."/>
            <person name="Tedersoo L."/>
            <person name="Vaario L.-M."/>
            <person name="Yamada A."/>
            <person name="Yan M."/>
            <person name="Wang P."/>
            <person name="Xu J."/>
            <person name="Bruns T."/>
            <person name="Baldrian P."/>
            <person name="Vilgalys R."/>
            <person name="Henrissat B."/>
            <person name="Grigoriev I.V."/>
            <person name="Hibbett D."/>
            <person name="Nagy L.G."/>
            <person name="Martin F.M."/>
        </authorList>
    </citation>
    <scope>NUCLEOTIDE SEQUENCE</scope>
    <source>
        <strain evidence="1">UH-Tt-Lm1</strain>
    </source>
</reference>
<name>A0A9P6H3K3_9AGAM</name>
<organism evidence="1 2">
    <name type="scientific">Thelephora terrestris</name>
    <dbReference type="NCBI Taxonomy" id="56493"/>
    <lineage>
        <taxon>Eukaryota</taxon>
        <taxon>Fungi</taxon>
        <taxon>Dikarya</taxon>
        <taxon>Basidiomycota</taxon>
        <taxon>Agaricomycotina</taxon>
        <taxon>Agaricomycetes</taxon>
        <taxon>Thelephorales</taxon>
        <taxon>Thelephoraceae</taxon>
        <taxon>Thelephora</taxon>
    </lineage>
</organism>
<dbReference type="Proteomes" id="UP000736335">
    <property type="component" value="Unassembled WGS sequence"/>
</dbReference>